<feature type="non-terminal residue" evidence="1">
    <location>
        <position position="182"/>
    </location>
</feature>
<dbReference type="EMBL" id="QJKJ01006858">
    <property type="protein sequence ID" value="RDX85182.1"/>
    <property type="molecule type" value="Genomic_DNA"/>
</dbReference>
<dbReference type="PANTHER" id="PTHR35046:SF9">
    <property type="entry name" value="RNA-DIRECTED DNA POLYMERASE"/>
    <property type="match status" value="1"/>
</dbReference>
<sequence length="182" mass="20501">MTTRTKIDFHVGILSMEFGDTFVKFNIFEALKHPTEDHSIFSMDAIDGLAAKSKISPHGLYTPLCPWVETSMDSVLRLPGSKGGQDSIFVVVDKFSNMDHFKHCHKRIIWNKLGTKILFSTTCHPQTHGQTEVVNRTLSQLLRFFVVSSTTSHSPFELVYGFNPLTPLDLLPLPDDAYIEST</sequence>
<organism evidence="1 2">
    <name type="scientific">Mucuna pruriens</name>
    <name type="common">Velvet bean</name>
    <name type="synonym">Dolichos pruriens</name>
    <dbReference type="NCBI Taxonomy" id="157652"/>
    <lineage>
        <taxon>Eukaryota</taxon>
        <taxon>Viridiplantae</taxon>
        <taxon>Streptophyta</taxon>
        <taxon>Embryophyta</taxon>
        <taxon>Tracheophyta</taxon>
        <taxon>Spermatophyta</taxon>
        <taxon>Magnoliopsida</taxon>
        <taxon>eudicotyledons</taxon>
        <taxon>Gunneridae</taxon>
        <taxon>Pentapetalae</taxon>
        <taxon>rosids</taxon>
        <taxon>fabids</taxon>
        <taxon>Fabales</taxon>
        <taxon>Fabaceae</taxon>
        <taxon>Papilionoideae</taxon>
        <taxon>50 kb inversion clade</taxon>
        <taxon>NPAAA clade</taxon>
        <taxon>indigoferoid/millettioid clade</taxon>
        <taxon>Phaseoleae</taxon>
        <taxon>Mucuna</taxon>
    </lineage>
</organism>
<dbReference type="InterPro" id="IPR036397">
    <property type="entry name" value="RNaseH_sf"/>
</dbReference>
<evidence type="ECO:0000313" key="2">
    <source>
        <dbReference type="Proteomes" id="UP000257109"/>
    </source>
</evidence>
<dbReference type="PANTHER" id="PTHR35046">
    <property type="entry name" value="ZINC KNUCKLE (CCHC-TYPE) FAMILY PROTEIN"/>
    <property type="match status" value="1"/>
</dbReference>
<dbReference type="GO" id="GO:0003676">
    <property type="term" value="F:nucleic acid binding"/>
    <property type="evidence" value="ECO:0007669"/>
    <property type="project" value="InterPro"/>
</dbReference>
<dbReference type="SUPFAM" id="SSF53098">
    <property type="entry name" value="Ribonuclease H-like"/>
    <property type="match status" value="1"/>
</dbReference>
<accession>A0A371G3R0</accession>
<name>A0A371G3R0_MUCPR</name>
<evidence type="ECO:0008006" key="3">
    <source>
        <dbReference type="Google" id="ProtNLM"/>
    </source>
</evidence>
<comment type="caution">
    <text evidence="1">The sequence shown here is derived from an EMBL/GenBank/DDBJ whole genome shotgun (WGS) entry which is preliminary data.</text>
</comment>
<gene>
    <name evidence="1" type="ORF">CR513_33678</name>
</gene>
<evidence type="ECO:0000313" key="1">
    <source>
        <dbReference type="EMBL" id="RDX85182.1"/>
    </source>
</evidence>
<protein>
    <recommendedName>
        <fullName evidence="3">Integrase catalytic domain-containing protein</fullName>
    </recommendedName>
</protein>
<dbReference type="STRING" id="157652.A0A371G3R0"/>
<dbReference type="Proteomes" id="UP000257109">
    <property type="component" value="Unassembled WGS sequence"/>
</dbReference>
<keyword evidence="2" id="KW-1185">Reference proteome</keyword>
<dbReference type="InterPro" id="IPR012337">
    <property type="entry name" value="RNaseH-like_sf"/>
</dbReference>
<dbReference type="OrthoDB" id="407598at2759"/>
<dbReference type="AlphaFoldDB" id="A0A371G3R0"/>
<reference evidence="1" key="1">
    <citation type="submission" date="2018-05" db="EMBL/GenBank/DDBJ databases">
        <title>Draft genome of Mucuna pruriens seed.</title>
        <authorList>
            <person name="Nnadi N.E."/>
            <person name="Vos R."/>
            <person name="Hasami M.H."/>
            <person name="Devisetty U.K."/>
            <person name="Aguiy J.C."/>
        </authorList>
    </citation>
    <scope>NUCLEOTIDE SEQUENCE [LARGE SCALE GENOMIC DNA]</scope>
    <source>
        <strain evidence="1">JCA_2017</strain>
    </source>
</reference>
<proteinExistence type="predicted"/>
<feature type="non-terminal residue" evidence="1">
    <location>
        <position position="1"/>
    </location>
</feature>
<dbReference type="Gene3D" id="3.30.420.10">
    <property type="entry name" value="Ribonuclease H-like superfamily/Ribonuclease H"/>
    <property type="match status" value="1"/>
</dbReference>